<comment type="caution">
    <text evidence="1">The sequence shown here is derived from an EMBL/GenBank/DDBJ whole genome shotgun (WGS) entry which is preliminary data.</text>
</comment>
<organism evidence="1 2">
    <name type="scientific">Rhizophagus irregularis (strain DAOM 181602 / DAOM 197198 / MUCL 43194)</name>
    <name type="common">Arbuscular mycorrhizal fungus</name>
    <name type="synonym">Glomus intraradices</name>
    <dbReference type="NCBI Taxonomy" id="747089"/>
    <lineage>
        <taxon>Eukaryota</taxon>
        <taxon>Fungi</taxon>
        <taxon>Fungi incertae sedis</taxon>
        <taxon>Mucoromycota</taxon>
        <taxon>Glomeromycotina</taxon>
        <taxon>Glomeromycetes</taxon>
        <taxon>Glomerales</taxon>
        <taxon>Glomeraceae</taxon>
        <taxon>Rhizophagus</taxon>
    </lineage>
</organism>
<dbReference type="EMBL" id="AUPC02000267">
    <property type="protein sequence ID" value="POG63442.1"/>
    <property type="molecule type" value="Genomic_DNA"/>
</dbReference>
<accession>A0A2H5TWR8</accession>
<sequence>MTLPYLTDDCIYYILQYLQNDDSTLFNCLLVNRFWCKSTIPLIYANPFAKKSKKKYLIISTLIFCFNKAEILQLKNQLTINQINNINIDEEHKPLFEYPKYLEDYHDFEINSTIIRYCSGLLISNNKMYDDIIPIFHQSILRQSRNIKQLNISSYLFYKESFKNFDVQNFVSNLTRLNSFSFYLIDTINNEIENEFLRNMADISLNLRKLLIKLPQRSYRHDTSNNLINTTTWEKLHKIIQRQNKLKIFKIKNCYSLLNNVLLSLEFQKHSLVHIEFINTDFINVDLKSFNSLYNLEYLMFESCKGILLNQCEILNCASFKLKTISFKCNIWKVDVTSLIIKYLGASIQRLFVENPTINLIEDISMYCPNLTFLKLRIHFLIDLISLANNIPINISKISISIYYPYSSIKFLKFREFLENCHDSFEMINLNHIIELRFLKIVLNYIERSNNSLKILGMMNLDKELCDEELKLLNQIKAKGVKIVEFNSIHDVYKGL</sequence>
<proteinExistence type="predicted"/>
<dbReference type="AlphaFoldDB" id="A0A2H5TWR8"/>
<evidence type="ECO:0000313" key="2">
    <source>
        <dbReference type="Proteomes" id="UP000018888"/>
    </source>
</evidence>
<evidence type="ECO:0008006" key="3">
    <source>
        <dbReference type="Google" id="ProtNLM"/>
    </source>
</evidence>
<evidence type="ECO:0000313" key="1">
    <source>
        <dbReference type="EMBL" id="POG63442.1"/>
    </source>
</evidence>
<gene>
    <name evidence="1" type="ORF">GLOIN_2v1882122</name>
</gene>
<reference evidence="1 2" key="1">
    <citation type="journal article" date="2013" name="Proc. Natl. Acad. Sci. U.S.A.">
        <title>Genome of an arbuscular mycorrhizal fungus provides insight into the oldest plant symbiosis.</title>
        <authorList>
            <person name="Tisserant E."/>
            <person name="Malbreil M."/>
            <person name="Kuo A."/>
            <person name="Kohler A."/>
            <person name="Symeonidi A."/>
            <person name="Balestrini R."/>
            <person name="Charron P."/>
            <person name="Duensing N."/>
            <person name="Frei Dit Frey N."/>
            <person name="Gianinazzi-Pearson V."/>
            <person name="Gilbert L.B."/>
            <person name="Handa Y."/>
            <person name="Herr J.R."/>
            <person name="Hijri M."/>
            <person name="Koul R."/>
            <person name="Kawaguchi M."/>
            <person name="Krajinski F."/>
            <person name="Lammers P.J."/>
            <person name="Masclaux F.G."/>
            <person name="Murat C."/>
            <person name="Morin E."/>
            <person name="Ndikumana S."/>
            <person name="Pagni M."/>
            <person name="Petitpierre D."/>
            <person name="Requena N."/>
            <person name="Rosikiewicz P."/>
            <person name="Riley R."/>
            <person name="Saito K."/>
            <person name="San Clemente H."/>
            <person name="Shapiro H."/>
            <person name="van Tuinen D."/>
            <person name="Becard G."/>
            <person name="Bonfante P."/>
            <person name="Paszkowski U."/>
            <person name="Shachar-Hill Y.Y."/>
            <person name="Tuskan G.A."/>
            <person name="Young P.W."/>
            <person name="Sanders I.R."/>
            <person name="Henrissat B."/>
            <person name="Rensing S.A."/>
            <person name="Grigoriev I.V."/>
            <person name="Corradi N."/>
            <person name="Roux C."/>
            <person name="Martin F."/>
        </authorList>
    </citation>
    <scope>NUCLEOTIDE SEQUENCE [LARGE SCALE GENOMIC DNA]</scope>
    <source>
        <strain evidence="1 2">DAOM 197198</strain>
    </source>
</reference>
<dbReference type="VEuPathDB" id="FungiDB:RhiirFUN_018719"/>
<dbReference type="Proteomes" id="UP000018888">
    <property type="component" value="Unassembled WGS sequence"/>
</dbReference>
<reference evidence="1 2" key="2">
    <citation type="journal article" date="2018" name="New Phytol.">
        <title>High intraspecific genome diversity in the model arbuscular mycorrhizal symbiont Rhizophagus irregularis.</title>
        <authorList>
            <person name="Chen E.C.H."/>
            <person name="Morin E."/>
            <person name="Beaudet D."/>
            <person name="Noel J."/>
            <person name="Yildirir G."/>
            <person name="Ndikumana S."/>
            <person name="Charron P."/>
            <person name="St-Onge C."/>
            <person name="Giorgi J."/>
            <person name="Kruger M."/>
            <person name="Marton T."/>
            <person name="Ropars J."/>
            <person name="Grigoriev I.V."/>
            <person name="Hainaut M."/>
            <person name="Henrissat B."/>
            <person name="Roux C."/>
            <person name="Martin F."/>
            <person name="Corradi N."/>
        </authorList>
    </citation>
    <scope>NUCLEOTIDE SEQUENCE [LARGE SCALE GENOMIC DNA]</scope>
    <source>
        <strain evidence="1 2">DAOM 197198</strain>
    </source>
</reference>
<keyword evidence="2" id="KW-1185">Reference proteome</keyword>
<name>A0A2H5TWR8_RHIID</name>
<protein>
    <recommendedName>
        <fullName evidence="3">F-box domain-containing protein</fullName>
    </recommendedName>
</protein>